<dbReference type="AlphaFoldDB" id="A0A6N9TY02"/>
<keyword evidence="2" id="KW-0812">Transmembrane</keyword>
<dbReference type="GO" id="GO:0004674">
    <property type="term" value="F:protein serine/threonine kinase activity"/>
    <property type="evidence" value="ECO:0007669"/>
    <property type="project" value="UniProtKB-KW"/>
</dbReference>
<dbReference type="EMBL" id="JAAGLQ010000248">
    <property type="protein sequence ID" value="NEA16384.1"/>
    <property type="molecule type" value="Genomic_DNA"/>
</dbReference>
<feature type="compositionally biased region" description="Low complexity" evidence="1">
    <location>
        <begin position="55"/>
        <end position="70"/>
    </location>
</feature>
<keyword evidence="3" id="KW-0808">Transferase</keyword>
<name>A0A6N9TY02_STRHA</name>
<protein>
    <submittedName>
        <fullName evidence="3">Serine/threonine protein kinase</fullName>
    </submittedName>
</protein>
<keyword evidence="2" id="KW-0472">Membrane</keyword>
<evidence type="ECO:0000256" key="1">
    <source>
        <dbReference type="SAM" id="MobiDB-lite"/>
    </source>
</evidence>
<comment type="caution">
    <text evidence="3">The sequence shown here is derived from an EMBL/GenBank/DDBJ whole genome shotgun (WGS) entry which is preliminary data.</text>
</comment>
<organism evidence="3 4">
    <name type="scientific">Streptomyces halstedii</name>
    <dbReference type="NCBI Taxonomy" id="1944"/>
    <lineage>
        <taxon>Bacteria</taxon>
        <taxon>Bacillati</taxon>
        <taxon>Actinomycetota</taxon>
        <taxon>Actinomycetes</taxon>
        <taxon>Kitasatosporales</taxon>
        <taxon>Streptomycetaceae</taxon>
        <taxon>Streptomyces</taxon>
    </lineage>
</organism>
<proteinExistence type="predicted"/>
<accession>A0A6N9TY02</accession>
<keyword evidence="3" id="KW-0418">Kinase</keyword>
<feature type="non-terminal residue" evidence="3">
    <location>
        <position position="1"/>
    </location>
</feature>
<dbReference type="Proteomes" id="UP000471293">
    <property type="component" value="Unassembled WGS sequence"/>
</dbReference>
<feature type="compositionally biased region" description="Pro residues" evidence="1">
    <location>
        <begin position="20"/>
        <end position="31"/>
    </location>
</feature>
<keyword evidence="2" id="KW-1133">Transmembrane helix</keyword>
<feature type="region of interest" description="Disordered" evidence="1">
    <location>
        <begin position="1"/>
        <end position="70"/>
    </location>
</feature>
<sequence length="95" mass="9399">PHTPAPVPSFAAPDHAVAPGPAPASPAPAPPGTASTHAYTDPYPPTAAPLQAPHAVTAPQAAPRTRPGPPRAVAVPVLVVALICFAVGIWALTQT</sequence>
<feature type="transmembrane region" description="Helical" evidence="2">
    <location>
        <begin position="73"/>
        <end position="92"/>
    </location>
</feature>
<evidence type="ECO:0000313" key="3">
    <source>
        <dbReference type="EMBL" id="NEA16384.1"/>
    </source>
</evidence>
<reference evidence="3 4" key="1">
    <citation type="submission" date="2020-01" db="EMBL/GenBank/DDBJ databases">
        <title>Insect and environment-associated Actinomycetes.</title>
        <authorList>
            <person name="Currrie C."/>
            <person name="Chevrette M."/>
            <person name="Carlson C."/>
            <person name="Stubbendieck R."/>
            <person name="Wendt-Pienkowski E."/>
        </authorList>
    </citation>
    <scope>NUCLEOTIDE SEQUENCE [LARGE SCALE GENOMIC DNA]</scope>
    <source>
        <strain evidence="3 4">SID11342</strain>
    </source>
</reference>
<gene>
    <name evidence="3" type="ORF">G3I29_12755</name>
</gene>
<feature type="compositionally biased region" description="Low complexity" evidence="1">
    <location>
        <begin position="32"/>
        <end position="41"/>
    </location>
</feature>
<keyword evidence="3" id="KW-0723">Serine/threonine-protein kinase</keyword>
<evidence type="ECO:0000313" key="4">
    <source>
        <dbReference type="Proteomes" id="UP000471293"/>
    </source>
</evidence>
<evidence type="ECO:0000256" key="2">
    <source>
        <dbReference type="SAM" id="Phobius"/>
    </source>
</evidence>